<sequence length="576" mass="64232">MLGDDGWPIGDFGIFLMSDQRGVSGIAGIYTVVFDGQAIVAPIASRAQVRHQRYDPSTKRTTLELVLPAEVDQLALSFTQTGAGIKNLQVIRPGYDVSDPPLFTRAFIDHVQRFGTLRFMDWLRTNNNPVTSWSIRTDPQRIRYNSSKGVPWEHIVTLANQTRQHVWINIPVAATDDYVRQLAQLLKRTLNPGSRIYVEYSNEVWNGQFKQYGTNKALAVEEVKTNPESPLAYDGSRDPNQWAYRRIAKRGKEISDIFRTVFGDPEMMRRIRPVFATQVVNLYASQLGLDFIDAVYGPPAKYFYAMAGAPYFNLGKQQRVEGLSADQVLQAMVQSLNDLPRINEFEKNQALASWYDLPWLAYEGGADSFGPGSHNAKLAANQDPRMQDLCQRYLGSWYQAGGQLFMWFTAGAGNWTTQYGAWELTTDLAITDTPKIRCMDQMLAGPSPSLEGRNKAPGRFDAYAYAGNFPPYSDASKNQVRNLAPGRSIDYLVQATQTGDYQLLLSAATASSGNRIDLSVNGQRVANGFELSGSGWSQAVEQKPIPVTLHAGFNTLRITTRTSNGGYDLQQLTLKP</sequence>
<protein>
    <recommendedName>
        <fullName evidence="1">CBM6 domain-containing protein</fullName>
    </recommendedName>
</protein>
<dbReference type="SUPFAM" id="SSF49785">
    <property type="entry name" value="Galactose-binding domain-like"/>
    <property type="match status" value="1"/>
</dbReference>
<comment type="caution">
    <text evidence="2">The sequence shown here is derived from an EMBL/GenBank/DDBJ whole genome shotgun (WGS) entry which is preliminary data.</text>
</comment>
<feature type="domain" description="CBM6" evidence="1">
    <location>
        <begin position="452"/>
        <end position="575"/>
    </location>
</feature>
<keyword evidence="3" id="KW-1185">Reference proteome</keyword>
<evidence type="ECO:0000313" key="2">
    <source>
        <dbReference type="EMBL" id="PRD64608.1"/>
    </source>
</evidence>
<proteinExistence type="predicted"/>
<accession>A0A2S9K2A5</accession>
<dbReference type="AlphaFoldDB" id="A0A2S9K2A5"/>
<gene>
    <name evidence="2" type="ORF">C6P64_13595</name>
</gene>
<name>A0A2S9K2A5_9BURK</name>
<reference evidence="2 3" key="1">
    <citation type="submission" date="2018-03" db="EMBL/GenBank/DDBJ databases">
        <title>Comparative genomics illustrates the genes involved in a hyperalkaliphilic mechanisms of Serpentinomonas isolated from highly-alkaline calcium-rich serpentinized springs.</title>
        <authorList>
            <person name="Suzuki S."/>
            <person name="Ishii S."/>
            <person name="Walworth N."/>
            <person name="Bird L."/>
            <person name="Kuenen J.G."/>
            <person name="Nealson K.H."/>
        </authorList>
    </citation>
    <scope>NUCLEOTIDE SEQUENCE [LARGE SCALE GENOMIC DNA]</scope>
    <source>
        <strain evidence="2 3">P1</strain>
    </source>
</reference>
<dbReference type="GO" id="GO:0030246">
    <property type="term" value="F:carbohydrate binding"/>
    <property type="evidence" value="ECO:0007669"/>
    <property type="project" value="InterPro"/>
</dbReference>
<dbReference type="EMBL" id="PVLQ01000061">
    <property type="protein sequence ID" value="PRD64608.1"/>
    <property type="molecule type" value="Genomic_DNA"/>
</dbReference>
<evidence type="ECO:0000313" key="3">
    <source>
        <dbReference type="Proteomes" id="UP000238589"/>
    </source>
</evidence>
<dbReference type="Gene3D" id="2.60.120.260">
    <property type="entry name" value="Galactose-binding domain-like"/>
    <property type="match status" value="1"/>
</dbReference>
<dbReference type="PROSITE" id="PS51175">
    <property type="entry name" value="CBM6"/>
    <property type="match status" value="1"/>
</dbReference>
<dbReference type="Proteomes" id="UP000238589">
    <property type="component" value="Unassembled WGS sequence"/>
</dbReference>
<dbReference type="InterPro" id="IPR008979">
    <property type="entry name" value="Galactose-bd-like_sf"/>
</dbReference>
<evidence type="ECO:0000259" key="1">
    <source>
        <dbReference type="PROSITE" id="PS51175"/>
    </source>
</evidence>
<organism evidence="2 3">
    <name type="scientific">Malikia granosa</name>
    <dbReference type="NCBI Taxonomy" id="263067"/>
    <lineage>
        <taxon>Bacteria</taxon>
        <taxon>Pseudomonadati</taxon>
        <taxon>Pseudomonadota</taxon>
        <taxon>Betaproteobacteria</taxon>
        <taxon>Burkholderiales</taxon>
        <taxon>Comamonadaceae</taxon>
        <taxon>Malikia</taxon>
    </lineage>
</organism>
<dbReference type="InterPro" id="IPR005084">
    <property type="entry name" value="CBM6"/>
</dbReference>